<dbReference type="EMBL" id="JAHRIO010020779">
    <property type="protein sequence ID" value="MEQ2164986.1"/>
    <property type="molecule type" value="Genomic_DNA"/>
</dbReference>
<proteinExistence type="predicted"/>
<reference evidence="1 2" key="1">
    <citation type="submission" date="2021-06" db="EMBL/GenBank/DDBJ databases">
        <authorList>
            <person name="Palmer J.M."/>
        </authorList>
    </citation>
    <scope>NUCLEOTIDE SEQUENCE [LARGE SCALE GENOMIC DNA]</scope>
    <source>
        <strain evidence="1 2">GA_2019</strain>
        <tissue evidence="1">Muscle</tissue>
    </source>
</reference>
<gene>
    <name evidence="1" type="primary">PAIP2B</name>
    <name evidence="1" type="ORF">GOODEAATRI_012345</name>
</gene>
<accession>A0ABV0N0U6</accession>
<dbReference type="InterPro" id="IPR040396">
    <property type="entry name" value="PAIP2-like"/>
</dbReference>
<protein>
    <submittedName>
        <fullName evidence="1">Polyadenylate-binding protein-interacting protein 2B</fullName>
    </submittedName>
</protein>
<evidence type="ECO:0000313" key="1">
    <source>
        <dbReference type="EMBL" id="MEQ2164986.1"/>
    </source>
</evidence>
<name>A0ABV0N0U6_9TELE</name>
<comment type="caution">
    <text evidence="1">The sequence shown here is derived from an EMBL/GenBank/DDBJ whole genome shotgun (WGS) entry which is preliminary data.</text>
</comment>
<dbReference type="PANTHER" id="PTHR13154">
    <property type="entry name" value="POLYADENYLATE-BINDING PROTEIN-INTERACTING PROTEIN 2"/>
    <property type="match status" value="1"/>
</dbReference>
<dbReference type="PANTHER" id="PTHR13154:SF5">
    <property type="entry name" value="POLYADENYLATE-BINDING PROTEIN-INTERACTING PROTEIN 2B"/>
    <property type="match status" value="1"/>
</dbReference>
<keyword evidence="2" id="KW-1185">Reference proteome</keyword>
<evidence type="ECO:0000313" key="2">
    <source>
        <dbReference type="Proteomes" id="UP001476798"/>
    </source>
</evidence>
<dbReference type="Proteomes" id="UP001476798">
    <property type="component" value="Unassembled WGS sequence"/>
</dbReference>
<sequence length="65" mass="7550">VEEELLEQEFLERCFQEMLEEEDQDWFIPSRDLNNQGVSQLQQQLNGLSVSDHHSNVEEVAGSTD</sequence>
<organism evidence="1 2">
    <name type="scientific">Goodea atripinnis</name>
    <dbReference type="NCBI Taxonomy" id="208336"/>
    <lineage>
        <taxon>Eukaryota</taxon>
        <taxon>Metazoa</taxon>
        <taxon>Chordata</taxon>
        <taxon>Craniata</taxon>
        <taxon>Vertebrata</taxon>
        <taxon>Euteleostomi</taxon>
        <taxon>Actinopterygii</taxon>
        <taxon>Neopterygii</taxon>
        <taxon>Teleostei</taxon>
        <taxon>Neoteleostei</taxon>
        <taxon>Acanthomorphata</taxon>
        <taxon>Ovalentaria</taxon>
        <taxon>Atherinomorphae</taxon>
        <taxon>Cyprinodontiformes</taxon>
        <taxon>Goodeidae</taxon>
        <taxon>Goodea</taxon>
    </lineage>
</organism>
<feature type="non-terminal residue" evidence="1">
    <location>
        <position position="1"/>
    </location>
</feature>